<reference evidence="1" key="1">
    <citation type="submission" date="2018-10" db="EMBL/GenBank/DDBJ databases">
        <title>Hidden diversity of soil giant viruses.</title>
        <authorList>
            <person name="Schulz F."/>
            <person name="Alteio L."/>
            <person name="Goudeau D."/>
            <person name="Ryan E.M."/>
            <person name="Malmstrom R.R."/>
            <person name="Blanchard J."/>
            <person name="Woyke T."/>
        </authorList>
    </citation>
    <scope>NUCLEOTIDE SEQUENCE</scope>
    <source>
        <strain evidence="1">TEV1</strain>
    </source>
</reference>
<proteinExistence type="predicted"/>
<accession>A0A3G4ZSC6</accession>
<evidence type="ECO:0000313" key="1">
    <source>
        <dbReference type="EMBL" id="AYV76493.1"/>
    </source>
</evidence>
<sequence>MIIYTIIIIFIFLAVLLLIKPIESFDQKYQSIKLNPEGYWHKNKWYKLPLLSNSFKYYDVQRNCLRCEMKIRSECDKCFNCGWYMINNNSNGLCLKRNGSDLYENVL</sequence>
<dbReference type="EMBL" id="MK071985">
    <property type="protein sequence ID" value="AYV76493.1"/>
    <property type="molecule type" value="Genomic_DNA"/>
</dbReference>
<gene>
    <name evidence="1" type="ORF">Terrestrivirus7_46</name>
</gene>
<protein>
    <submittedName>
        <fullName evidence="1">Uncharacterized protein</fullName>
    </submittedName>
</protein>
<name>A0A3G4ZSC6_9VIRU</name>
<organism evidence="1">
    <name type="scientific">Terrestrivirus sp</name>
    <dbReference type="NCBI Taxonomy" id="2487775"/>
    <lineage>
        <taxon>Viruses</taxon>
        <taxon>Varidnaviria</taxon>
        <taxon>Bamfordvirae</taxon>
        <taxon>Nucleocytoviricota</taxon>
        <taxon>Megaviricetes</taxon>
        <taxon>Imitervirales</taxon>
        <taxon>Mimiviridae</taxon>
        <taxon>Klosneuvirinae</taxon>
    </lineage>
</organism>